<organism evidence="1 2">
    <name type="scientific">Sphagnum jensenii</name>
    <dbReference type="NCBI Taxonomy" id="128206"/>
    <lineage>
        <taxon>Eukaryota</taxon>
        <taxon>Viridiplantae</taxon>
        <taxon>Streptophyta</taxon>
        <taxon>Embryophyta</taxon>
        <taxon>Bryophyta</taxon>
        <taxon>Sphagnophytina</taxon>
        <taxon>Sphagnopsida</taxon>
        <taxon>Sphagnales</taxon>
        <taxon>Sphagnaceae</taxon>
        <taxon>Sphagnum</taxon>
    </lineage>
</organism>
<keyword evidence="2" id="KW-1185">Reference proteome</keyword>
<reference evidence="1" key="1">
    <citation type="submission" date="2024-02" db="EMBL/GenBank/DDBJ databases">
        <authorList>
            <consortium name="ELIXIR-Norway"/>
            <consortium name="Elixir Norway"/>
        </authorList>
    </citation>
    <scope>NUCLEOTIDE SEQUENCE</scope>
</reference>
<name>A0ABP0W173_9BRYO</name>
<evidence type="ECO:0000313" key="1">
    <source>
        <dbReference type="EMBL" id="CAK9260294.1"/>
    </source>
</evidence>
<dbReference type="PANTHER" id="PTHR35567:SF12">
    <property type="match status" value="1"/>
</dbReference>
<proteinExistence type="predicted"/>
<protein>
    <submittedName>
        <fullName evidence="1">Uncharacterized protein</fullName>
    </submittedName>
</protein>
<accession>A0ABP0W173</accession>
<dbReference type="EMBL" id="OZ020108">
    <property type="protein sequence ID" value="CAK9260294.1"/>
    <property type="molecule type" value="Genomic_DNA"/>
</dbReference>
<gene>
    <name evidence="1" type="ORF">CSSPJE1EN1_LOCUS5772</name>
</gene>
<evidence type="ECO:0000313" key="2">
    <source>
        <dbReference type="Proteomes" id="UP001497444"/>
    </source>
</evidence>
<dbReference type="Proteomes" id="UP001497444">
    <property type="component" value="Chromosome 13"/>
</dbReference>
<dbReference type="PANTHER" id="PTHR35567">
    <property type="entry name" value="MALATE DEHYDROGENASE (AFU_ORTHOLOGUE AFUA_2G13800)"/>
    <property type="match status" value="1"/>
</dbReference>
<sequence>MFCSDGGTDKEARFFGKMWRRAFLLLTCYWLMMLCQYITITQASNNVSAILPPVGNSLQAKLKTKNALRIYTCGSGGWNLINASGDLLDFNTSKLVGSFTAEEIPISQTNITLLNSDADVVESGFLTSSVIAIKIATINVTSSVGTEILNQAISHQNIGAAARVSYVVYLNFSGGNPPPTSLCTVEFGTLESISVEVPYDVEIDIYTQDLVPPPTPKSLMVPNGTLVESFFAEGSIIYQYNGSTWLEQNVSALLYNVIGGYVVGKFEYLQKPDKFGSKLNWHIYNPNGFSLTGHNFVNPIVLSTTNVAWALFKITSNNGNTTLLGPYTYVQLVSTRGGIAPSLSDNVGLPPGLVWTSPFSGIFWFYANSM</sequence>